<organism evidence="1">
    <name type="scientific">Pseudomonas putida</name>
    <name type="common">Arthrobacter siderocapsulatus</name>
    <dbReference type="NCBI Taxonomy" id="303"/>
    <lineage>
        <taxon>Bacteria</taxon>
        <taxon>Pseudomonadati</taxon>
        <taxon>Pseudomonadota</taxon>
        <taxon>Gammaproteobacteria</taxon>
        <taxon>Pseudomonadales</taxon>
        <taxon>Pseudomonadaceae</taxon>
        <taxon>Pseudomonas</taxon>
    </lineage>
</organism>
<name>A0A6B7Q542_PSEPU</name>
<dbReference type="AlphaFoldDB" id="A0A6B7Q542"/>
<protein>
    <submittedName>
        <fullName evidence="1">Uncharacterized protein</fullName>
    </submittedName>
</protein>
<geneLocation type="plasmid" evidence="1">
    <name>p716811-VIM</name>
</geneLocation>
<accession>A0A6B7Q542</accession>
<sequence length="207" mass="22580">MAPALTHAQSKCDFYKIDESSSLELWAFRSQWQVAKVRAGADQHWSFAESLDHVTRVMVSHHPVWSSKHGKISPPDTWPGFTATFQKIISVDACRSRDELNGLVSASLCIFGQGPEAMSLAITNGAIRDLTITRVGANNHSPGCELFKVTGAIEVAMSPYQTESGLDHLEDTIRSSVGIKLSLVDGATATGQLDAAQRSTIWVVERR</sequence>
<reference evidence="1" key="1">
    <citation type="submission" date="2019-08" db="EMBL/GenBank/DDBJ databases">
        <authorList>
            <person name="Zhou D."/>
            <person name="Chen F."/>
        </authorList>
    </citation>
    <scope>NUCLEOTIDE SEQUENCE</scope>
    <source>
        <strain evidence="1">150716811</strain>
        <plasmid evidence="1">p716811-VIM</plasmid>
    </source>
</reference>
<keyword evidence="1" id="KW-0614">Plasmid</keyword>
<proteinExistence type="predicted"/>
<dbReference type="EMBL" id="MN310372">
    <property type="protein sequence ID" value="QFX76712.1"/>
    <property type="molecule type" value="Genomic_DNA"/>
</dbReference>
<evidence type="ECO:0000313" key="1">
    <source>
        <dbReference type="EMBL" id="QFX76712.1"/>
    </source>
</evidence>